<dbReference type="EC" id="5.6.2.1" evidence="3"/>
<dbReference type="Gene3D" id="2.70.20.10">
    <property type="entry name" value="Topoisomerase I, domain 3"/>
    <property type="match status" value="1"/>
</dbReference>
<dbReference type="PROSITE" id="PS50880">
    <property type="entry name" value="TOPRIM"/>
    <property type="match status" value="1"/>
</dbReference>
<dbReference type="InterPro" id="IPR005738">
    <property type="entry name" value="TopoIII"/>
</dbReference>
<dbReference type="NCBIfam" id="TIGR01056">
    <property type="entry name" value="topB"/>
    <property type="match status" value="1"/>
</dbReference>
<dbReference type="Gene3D" id="1.10.460.10">
    <property type="entry name" value="Topoisomerase I, domain 2"/>
    <property type="match status" value="1"/>
</dbReference>
<comment type="caution">
    <text evidence="16">The sequence shown here is derived from an EMBL/GenBank/DDBJ whole genome shotgun (WGS) entry which is preliminary data.</text>
</comment>
<comment type="similarity">
    <text evidence="2">Belongs to the type IA topoisomerase family.</text>
</comment>
<evidence type="ECO:0000256" key="3">
    <source>
        <dbReference type="ARBA" id="ARBA00012891"/>
    </source>
</evidence>
<accession>A0ABU1VZ78</accession>
<dbReference type="PROSITE" id="PS52039">
    <property type="entry name" value="TOPO_IA_2"/>
    <property type="match status" value="1"/>
</dbReference>
<evidence type="ECO:0000313" key="16">
    <source>
        <dbReference type="EMBL" id="MDR7121029.1"/>
    </source>
</evidence>
<dbReference type="PROSITE" id="PS00396">
    <property type="entry name" value="TOPO_IA_1"/>
    <property type="match status" value="1"/>
</dbReference>
<dbReference type="Pfam" id="PF01751">
    <property type="entry name" value="Toprim"/>
    <property type="match status" value="1"/>
</dbReference>
<dbReference type="Gene3D" id="1.10.290.10">
    <property type="entry name" value="Topoisomerase I, domain 4"/>
    <property type="match status" value="1"/>
</dbReference>
<evidence type="ECO:0000256" key="10">
    <source>
        <dbReference type="ARBA" id="ARBA00031985"/>
    </source>
</evidence>
<keyword evidence="17" id="KW-1185">Reference proteome</keyword>
<dbReference type="InterPro" id="IPR013497">
    <property type="entry name" value="Topo_IA_cen"/>
</dbReference>
<sequence>MRLFIAEKPSMARAIADAFGPHQKQQGYLQLANGDKVSWCLGHLLEQAEPEAYDAVFKSWRLEHLPIVPQEWKLVPKTQSKAQLKILTQLIKEATELVHAGDPDREGQLLVDEVLQHSKVSQTKLKQTKRLLLNDLTPTAVRLALQQLKLNAEFAPLSQSALARSRADWLYGINLTRAYTLHGQRQGYQGVLSVGRVQTPVLGLVVQRDLLIENFVSRDFYQVKAHLTGADWPFSAIWQPSEACEPYQDEEGRVLKRELAELVQRKTSFQPAVVEQVQQQPKKQYAPLPFSLSALQIEAAKLYGMTAQQVLDTCQQLYERHQLITYPRSDCRHLPEQQFGQSAAVCRAIVANSPEHAEMQQQANLSLRSKAWDDSKITAHHAIIPTDKALKSASLNTFEAKLYWLIARQFLWQFFPPYCYLEQQALIKIAGGLFKAQARQVQSLGWKAFYKASQKEDQDEDTDELQRLPPLTKGQQLQSGQSELLAKQTQPPAYFTDATLLAAMTGISRFVTDPELKRILKETAGLGTEATRAGILELLFKRGYLQRQGKQIRASQLGRVFIQSLPQRITAPDLTALWEAQLEQICHQQQDYPQFMSQLEPEITRLVQQAKVSAEIAKTGSTQKPGYKNTRRKTTQSKAASSTKRTKVNRVV</sequence>
<dbReference type="InterPro" id="IPR023406">
    <property type="entry name" value="Topo_IA_AS"/>
</dbReference>
<evidence type="ECO:0000259" key="14">
    <source>
        <dbReference type="PROSITE" id="PS50880"/>
    </source>
</evidence>
<dbReference type="InterPro" id="IPR003602">
    <property type="entry name" value="Topo_IA_DNA-bd_dom"/>
</dbReference>
<evidence type="ECO:0000313" key="17">
    <source>
        <dbReference type="Proteomes" id="UP001257909"/>
    </source>
</evidence>
<keyword evidence="6" id="KW-0799">Topoisomerase</keyword>
<evidence type="ECO:0000256" key="1">
    <source>
        <dbReference type="ARBA" id="ARBA00000213"/>
    </source>
</evidence>
<dbReference type="NCBIfam" id="NF005829">
    <property type="entry name" value="PRK07726.1"/>
    <property type="match status" value="1"/>
</dbReference>
<dbReference type="InterPro" id="IPR013825">
    <property type="entry name" value="Topo_IA_cen_sub2"/>
</dbReference>
<dbReference type="PRINTS" id="PR00417">
    <property type="entry name" value="PRTPISMRASEI"/>
</dbReference>
<dbReference type="GO" id="GO:0003917">
    <property type="term" value="F:DNA topoisomerase type I (single strand cut, ATP-independent) activity"/>
    <property type="evidence" value="ECO:0007669"/>
    <property type="project" value="UniProtKB-EC"/>
</dbReference>
<evidence type="ECO:0000256" key="11">
    <source>
        <dbReference type="ARBA" id="ARBA00032235"/>
    </source>
</evidence>
<comment type="catalytic activity">
    <reaction evidence="1">
        <text>ATP-independent breakage of single-stranded DNA, followed by passage and rejoining.</text>
        <dbReference type="EC" id="5.6.2.1"/>
    </reaction>
</comment>
<reference evidence="16 17" key="1">
    <citation type="submission" date="2023-07" db="EMBL/GenBank/DDBJ databases">
        <title>Sorghum-associated microbial communities from plants grown in Nebraska, USA.</title>
        <authorList>
            <person name="Schachtman D."/>
        </authorList>
    </citation>
    <scope>NUCLEOTIDE SEQUENCE [LARGE SCALE GENOMIC DNA]</scope>
    <source>
        <strain evidence="16 17">4138</strain>
    </source>
</reference>
<evidence type="ECO:0000256" key="2">
    <source>
        <dbReference type="ARBA" id="ARBA00009446"/>
    </source>
</evidence>
<keyword evidence="5" id="KW-0460">Magnesium</keyword>
<gene>
    <name evidence="16" type="ORF">J2W69_001970</name>
</gene>
<feature type="region of interest" description="Disordered" evidence="13">
    <location>
        <begin position="617"/>
        <end position="652"/>
    </location>
</feature>
<evidence type="ECO:0000256" key="9">
    <source>
        <dbReference type="ARBA" id="ARBA00030003"/>
    </source>
</evidence>
<evidence type="ECO:0000259" key="15">
    <source>
        <dbReference type="PROSITE" id="PS52039"/>
    </source>
</evidence>
<keyword evidence="7" id="KW-0238">DNA-binding</keyword>
<keyword evidence="8 16" id="KW-0413">Isomerase</keyword>
<evidence type="ECO:0000256" key="12">
    <source>
        <dbReference type="ARBA" id="ARBA00032877"/>
    </source>
</evidence>
<dbReference type="SMART" id="SM00436">
    <property type="entry name" value="TOP1Bc"/>
    <property type="match status" value="1"/>
</dbReference>
<evidence type="ECO:0000256" key="7">
    <source>
        <dbReference type="ARBA" id="ARBA00023125"/>
    </source>
</evidence>
<organism evidence="16 17">
    <name type="scientific">Rheinheimera soli</name>
    <dbReference type="NCBI Taxonomy" id="443616"/>
    <lineage>
        <taxon>Bacteria</taxon>
        <taxon>Pseudomonadati</taxon>
        <taxon>Pseudomonadota</taxon>
        <taxon>Gammaproteobacteria</taxon>
        <taxon>Chromatiales</taxon>
        <taxon>Chromatiaceae</taxon>
        <taxon>Rheinheimera</taxon>
    </lineage>
</organism>
<dbReference type="InterPro" id="IPR023405">
    <property type="entry name" value="Topo_IA_core_domain"/>
</dbReference>
<dbReference type="InterPro" id="IPR034144">
    <property type="entry name" value="TOPRIM_TopoIII"/>
</dbReference>
<evidence type="ECO:0000256" key="6">
    <source>
        <dbReference type="ARBA" id="ARBA00023029"/>
    </source>
</evidence>
<evidence type="ECO:0000256" key="13">
    <source>
        <dbReference type="SAM" id="MobiDB-lite"/>
    </source>
</evidence>
<evidence type="ECO:0000256" key="8">
    <source>
        <dbReference type="ARBA" id="ARBA00023235"/>
    </source>
</evidence>
<dbReference type="InterPro" id="IPR006171">
    <property type="entry name" value="TOPRIM_dom"/>
</dbReference>
<dbReference type="PANTHER" id="PTHR11390:SF21">
    <property type="entry name" value="DNA TOPOISOMERASE 3-ALPHA"/>
    <property type="match status" value="1"/>
</dbReference>
<dbReference type="SMART" id="SM00493">
    <property type="entry name" value="TOPRIM"/>
    <property type="match status" value="1"/>
</dbReference>
<dbReference type="Proteomes" id="UP001257909">
    <property type="component" value="Unassembled WGS sequence"/>
</dbReference>
<dbReference type="CDD" id="cd00186">
    <property type="entry name" value="TOP1Ac"/>
    <property type="match status" value="1"/>
</dbReference>
<dbReference type="InterPro" id="IPR013826">
    <property type="entry name" value="Topo_IA_cen_sub3"/>
</dbReference>
<dbReference type="PANTHER" id="PTHR11390">
    <property type="entry name" value="PROKARYOTIC DNA TOPOISOMERASE"/>
    <property type="match status" value="1"/>
</dbReference>
<dbReference type="SUPFAM" id="SSF56712">
    <property type="entry name" value="Prokaryotic type I DNA topoisomerase"/>
    <property type="match status" value="1"/>
</dbReference>
<dbReference type="InterPro" id="IPR000380">
    <property type="entry name" value="Topo_IA"/>
</dbReference>
<dbReference type="Gene3D" id="3.40.50.140">
    <property type="match status" value="1"/>
</dbReference>
<evidence type="ECO:0000256" key="5">
    <source>
        <dbReference type="ARBA" id="ARBA00022842"/>
    </source>
</evidence>
<dbReference type="EMBL" id="JAVDWR010000005">
    <property type="protein sequence ID" value="MDR7121029.1"/>
    <property type="molecule type" value="Genomic_DNA"/>
</dbReference>
<keyword evidence="4" id="KW-0479">Metal-binding</keyword>
<dbReference type="Pfam" id="PF01131">
    <property type="entry name" value="Topoisom_bac"/>
    <property type="match status" value="1"/>
</dbReference>
<evidence type="ECO:0000256" key="4">
    <source>
        <dbReference type="ARBA" id="ARBA00022723"/>
    </source>
</evidence>
<dbReference type="CDD" id="cd03362">
    <property type="entry name" value="TOPRIM_TopoIA_TopoIII"/>
    <property type="match status" value="1"/>
</dbReference>
<dbReference type="SMART" id="SM00437">
    <property type="entry name" value="TOP1Ac"/>
    <property type="match status" value="1"/>
</dbReference>
<dbReference type="RefSeq" id="WP_310277429.1">
    <property type="nucleotide sequence ID" value="NZ_JAVDWR010000005.1"/>
</dbReference>
<proteinExistence type="inferred from homology"/>
<protein>
    <recommendedName>
        <fullName evidence="3">DNA topoisomerase</fullName>
        <ecNumber evidence="3">5.6.2.1</ecNumber>
    </recommendedName>
    <alternativeName>
        <fullName evidence="12">Omega-protein</fullName>
    </alternativeName>
    <alternativeName>
        <fullName evidence="11">Relaxing enzyme</fullName>
    </alternativeName>
    <alternativeName>
        <fullName evidence="9">Swivelase</fullName>
    </alternativeName>
    <alternativeName>
        <fullName evidence="10">Untwisting enzyme</fullName>
    </alternativeName>
</protein>
<feature type="domain" description="Toprim" evidence="14">
    <location>
        <begin position="1"/>
        <end position="138"/>
    </location>
</feature>
<dbReference type="InterPro" id="IPR003601">
    <property type="entry name" value="Topo_IA_2"/>
</dbReference>
<name>A0ABU1VZ78_9GAMM</name>
<feature type="domain" description="Topo IA-type catalytic" evidence="15">
    <location>
        <begin position="154"/>
        <end position="607"/>
    </location>
</feature>
<dbReference type="InterPro" id="IPR013824">
    <property type="entry name" value="Topo_IA_cen_sub1"/>
</dbReference>